<dbReference type="InterPro" id="IPR020977">
    <property type="entry name" value="Beta-casein-like"/>
</dbReference>
<comment type="caution">
    <text evidence="6">The sequence shown here is derived from an EMBL/GenBank/DDBJ whole genome shotgun (WGS) entry which is preliminary data.</text>
</comment>
<dbReference type="EMBL" id="VZRP01006002">
    <property type="protein sequence ID" value="NWV62052.1"/>
    <property type="molecule type" value="Genomic_DNA"/>
</dbReference>
<gene>
    <name evidence="6" type="primary">Tmem54_0</name>
    <name evidence="6" type="ORF">MALELE_R15172</name>
</gene>
<keyword evidence="3" id="KW-0812">Transmembrane</keyword>
<evidence type="ECO:0000313" key="6">
    <source>
        <dbReference type="EMBL" id="NWV62052.1"/>
    </source>
</evidence>
<dbReference type="Proteomes" id="UP000564407">
    <property type="component" value="Unassembled WGS sequence"/>
</dbReference>
<protein>
    <submittedName>
        <fullName evidence="6">TMM54 protein</fullName>
    </submittedName>
</protein>
<dbReference type="PANTHER" id="PTHR31258:SF2">
    <property type="entry name" value="TRANSMEMBRANE PROTEIN 54"/>
    <property type="match status" value="1"/>
</dbReference>
<evidence type="ECO:0000256" key="4">
    <source>
        <dbReference type="ARBA" id="ARBA00022989"/>
    </source>
</evidence>
<keyword evidence="5" id="KW-0472">Membrane</keyword>
<evidence type="ECO:0000256" key="2">
    <source>
        <dbReference type="ARBA" id="ARBA00011030"/>
    </source>
</evidence>
<feature type="non-terminal residue" evidence="6">
    <location>
        <position position="1"/>
    </location>
</feature>
<evidence type="ECO:0000256" key="5">
    <source>
        <dbReference type="ARBA" id="ARBA00023136"/>
    </source>
</evidence>
<feature type="non-terminal residue" evidence="6">
    <location>
        <position position="53"/>
    </location>
</feature>
<evidence type="ECO:0000256" key="1">
    <source>
        <dbReference type="ARBA" id="ARBA00004141"/>
    </source>
</evidence>
<comment type="similarity">
    <text evidence="2">Belongs to the TMEM54 family.</text>
</comment>
<dbReference type="Pfam" id="PF12304">
    <property type="entry name" value="BCLP"/>
    <property type="match status" value="1"/>
</dbReference>
<accession>A0A7K6GFJ8</accession>
<evidence type="ECO:0000313" key="7">
    <source>
        <dbReference type="Proteomes" id="UP000564407"/>
    </source>
</evidence>
<comment type="subcellular location">
    <subcellularLocation>
        <location evidence="1">Membrane</location>
        <topology evidence="1">Multi-pass membrane protein</topology>
    </subcellularLocation>
</comment>
<organism evidence="6 7">
    <name type="scientific">Malurus elegans</name>
    <name type="common">Red-winged fairywren</name>
    <dbReference type="NCBI Taxonomy" id="720584"/>
    <lineage>
        <taxon>Eukaryota</taxon>
        <taxon>Metazoa</taxon>
        <taxon>Chordata</taxon>
        <taxon>Craniata</taxon>
        <taxon>Vertebrata</taxon>
        <taxon>Euteleostomi</taxon>
        <taxon>Archelosauria</taxon>
        <taxon>Archosauria</taxon>
        <taxon>Dinosauria</taxon>
        <taxon>Saurischia</taxon>
        <taxon>Theropoda</taxon>
        <taxon>Coelurosauria</taxon>
        <taxon>Aves</taxon>
        <taxon>Neognathae</taxon>
        <taxon>Neoaves</taxon>
        <taxon>Telluraves</taxon>
        <taxon>Australaves</taxon>
        <taxon>Passeriformes</taxon>
        <taxon>Meliphagoidea</taxon>
        <taxon>Maluridae</taxon>
        <taxon>Malurus</taxon>
    </lineage>
</organism>
<name>A0A7K6GFJ8_9PASS</name>
<keyword evidence="7" id="KW-1185">Reference proteome</keyword>
<sequence length="53" mass="5616">MKTGLILLILGHLNFISGALVHGTVLRFVLRARDVTSLHYGVTNSASAIAALL</sequence>
<keyword evidence="4" id="KW-1133">Transmembrane helix</keyword>
<proteinExistence type="inferred from homology"/>
<evidence type="ECO:0000256" key="3">
    <source>
        <dbReference type="ARBA" id="ARBA00022692"/>
    </source>
</evidence>
<reference evidence="6 7" key="1">
    <citation type="submission" date="2019-09" db="EMBL/GenBank/DDBJ databases">
        <title>Bird 10,000 Genomes (B10K) Project - Family phase.</title>
        <authorList>
            <person name="Zhang G."/>
        </authorList>
    </citation>
    <scope>NUCLEOTIDE SEQUENCE [LARGE SCALE GENOMIC DNA]</scope>
    <source>
        <strain evidence="6">B10K-DU-029-44</strain>
        <tissue evidence="6">Heart</tissue>
    </source>
</reference>
<dbReference type="AlphaFoldDB" id="A0A7K6GFJ8"/>
<dbReference type="PANTHER" id="PTHR31258">
    <property type="entry name" value="KERATINOCYTE-ASSOCIATED PROTEIN 3"/>
    <property type="match status" value="1"/>
</dbReference>
<dbReference type="GO" id="GO:0016020">
    <property type="term" value="C:membrane"/>
    <property type="evidence" value="ECO:0007669"/>
    <property type="project" value="UniProtKB-SubCell"/>
</dbReference>